<dbReference type="PANTHER" id="PTHR24320">
    <property type="entry name" value="RETINOL DEHYDROGENASE"/>
    <property type="match status" value="1"/>
</dbReference>
<comment type="similarity">
    <text evidence="1 3">Belongs to the short-chain dehydrogenases/reductases (SDR) family.</text>
</comment>
<dbReference type="Pfam" id="PF00106">
    <property type="entry name" value="adh_short"/>
    <property type="match status" value="1"/>
</dbReference>
<dbReference type="Proteomes" id="UP001255246">
    <property type="component" value="Unassembled WGS sequence"/>
</dbReference>
<dbReference type="Gene3D" id="3.40.50.720">
    <property type="entry name" value="NAD(P)-binding Rossmann-like Domain"/>
    <property type="match status" value="1"/>
</dbReference>
<dbReference type="PANTHER" id="PTHR24320:SF148">
    <property type="entry name" value="NAD(P)-BINDING ROSSMANN-FOLD SUPERFAMILY PROTEIN"/>
    <property type="match status" value="1"/>
</dbReference>
<gene>
    <name evidence="4" type="ORF">RM706_07460</name>
</gene>
<dbReference type="InterPro" id="IPR036291">
    <property type="entry name" value="NAD(P)-bd_dom_sf"/>
</dbReference>
<evidence type="ECO:0000313" key="5">
    <source>
        <dbReference type="Proteomes" id="UP001255246"/>
    </source>
</evidence>
<proteinExistence type="inferred from homology"/>
<dbReference type="SUPFAM" id="SSF51735">
    <property type="entry name" value="NAD(P)-binding Rossmann-fold domains"/>
    <property type="match status" value="1"/>
</dbReference>
<protein>
    <submittedName>
        <fullName evidence="4">SDR family NAD(P)-dependent oxidoreductase</fullName>
    </submittedName>
</protein>
<sequence length="273" mass="29802">MKKNILITGSTDGIGKLTALKLATEGHSLFLHGRNPKKLEATIAELRKETNNKFIYGAVADFSDLQSVRKMAKRTNLELSKLDVLINNAGVFKSSKLVNEDGLDLRLTVNYLAPYLLTRELLPVINKAAAPRIINLSSAAQAPVSLAAIESTTKIGVQEGYAQSKLALTMWSFDFAKKQKDIDIIAVNPGSLLNTKMVKEAYGNHWSSADKGALILYDLAVSDEFDGVTGAYFDNDKGNPRGDFGKAHADAYNATKIEHLINTTDELLTRLGF</sequence>
<reference evidence="4 5" key="1">
    <citation type="submission" date="2023-09" db="EMBL/GenBank/DDBJ databases">
        <authorList>
            <person name="Rey-Velasco X."/>
        </authorList>
    </citation>
    <scope>NUCLEOTIDE SEQUENCE [LARGE SCALE GENOMIC DNA]</scope>
    <source>
        <strain evidence="4 5">F388</strain>
    </source>
</reference>
<dbReference type="RefSeq" id="WP_311350404.1">
    <property type="nucleotide sequence ID" value="NZ_JAVRHR010000001.1"/>
</dbReference>
<keyword evidence="5" id="KW-1185">Reference proteome</keyword>
<dbReference type="InterPro" id="IPR002347">
    <property type="entry name" value="SDR_fam"/>
</dbReference>
<name>A0ABU3A9K8_9FLAO</name>
<accession>A0ABU3A9K8</accession>
<organism evidence="4 5">
    <name type="scientific">Croceitalea rosinachiae</name>
    <dbReference type="NCBI Taxonomy" id="3075596"/>
    <lineage>
        <taxon>Bacteria</taxon>
        <taxon>Pseudomonadati</taxon>
        <taxon>Bacteroidota</taxon>
        <taxon>Flavobacteriia</taxon>
        <taxon>Flavobacteriales</taxon>
        <taxon>Flavobacteriaceae</taxon>
        <taxon>Croceitalea</taxon>
    </lineage>
</organism>
<evidence type="ECO:0000313" key="4">
    <source>
        <dbReference type="EMBL" id="MDT0606861.1"/>
    </source>
</evidence>
<dbReference type="InterPro" id="IPR020904">
    <property type="entry name" value="Sc_DH/Rdtase_CS"/>
</dbReference>
<comment type="caution">
    <text evidence="4">The sequence shown here is derived from an EMBL/GenBank/DDBJ whole genome shotgun (WGS) entry which is preliminary data.</text>
</comment>
<dbReference type="PRINTS" id="PR00080">
    <property type="entry name" value="SDRFAMILY"/>
</dbReference>
<dbReference type="PROSITE" id="PS00061">
    <property type="entry name" value="ADH_SHORT"/>
    <property type="match status" value="1"/>
</dbReference>
<dbReference type="EMBL" id="JAVRHR010000001">
    <property type="protein sequence ID" value="MDT0606861.1"/>
    <property type="molecule type" value="Genomic_DNA"/>
</dbReference>
<evidence type="ECO:0000256" key="2">
    <source>
        <dbReference type="ARBA" id="ARBA00023002"/>
    </source>
</evidence>
<dbReference type="PRINTS" id="PR00081">
    <property type="entry name" value="GDHRDH"/>
</dbReference>
<evidence type="ECO:0000256" key="3">
    <source>
        <dbReference type="RuleBase" id="RU000363"/>
    </source>
</evidence>
<keyword evidence="2" id="KW-0560">Oxidoreductase</keyword>
<evidence type="ECO:0000256" key="1">
    <source>
        <dbReference type="ARBA" id="ARBA00006484"/>
    </source>
</evidence>